<keyword evidence="7" id="KW-0732">Signal</keyword>
<feature type="signal peptide" evidence="7">
    <location>
        <begin position="1"/>
        <end position="22"/>
    </location>
</feature>
<dbReference type="PANTHER" id="PTHR40626:SF18">
    <property type="entry name" value="NICOTINATE CATABOLISM CLUSTER-SPECIFIC TRANSCRIPTION FACTOR"/>
    <property type="match status" value="1"/>
</dbReference>
<keyword evidence="5" id="KW-0862">Zinc</keyword>
<keyword evidence="2" id="KW-0479">Metal-binding</keyword>
<keyword evidence="3" id="KW-0677">Repeat</keyword>
<evidence type="ECO:0000256" key="4">
    <source>
        <dbReference type="ARBA" id="ARBA00022771"/>
    </source>
</evidence>
<evidence type="ECO:0000256" key="3">
    <source>
        <dbReference type="ARBA" id="ARBA00022737"/>
    </source>
</evidence>
<evidence type="ECO:0000256" key="2">
    <source>
        <dbReference type="ARBA" id="ARBA00022723"/>
    </source>
</evidence>
<evidence type="ECO:0000256" key="7">
    <source>
        <dbReference type="SAM" id="SignalP"/>
    </source>
</evidence>
<comment type="subcellular location">
    <subcellularLocation>
        <location evidence="1">Nucleus</location>
    </subcellularLocation>
</comment>
<proteinExistence type="predicted"/>
<feature type="chain" id="PRO_5047522477" description="Xylanolytic transcriptional activator regulatory domain-containing protein" evidence="7">
    <location>
        <begin position="23"/>
        <end position="339"/>
    </location>
</feature>
<comment type="caution">
    <text evidence="9">The sequence shown here is derived from an EMBL/GenBank/DDBJ whole genome shotgun (WGS) entry which is preliminary data.</text>
</comment>
<name>A0ABR3GFJ0_9PEZI</name>
<keyword evidence="6" id="KW-0539">Nucleus</keyword>
<keyword evidence="4" id="KW-0863">Zinc-finger</keyword>
<keyword evidence="10" id="KW-1185">Reference proteome</keyword>
<dbReference type="EMBL" id="JBBBZM010000089">
    <property type="protein sequence ID" value="KAL0634638.1"/>
    <property type="molecule type" value="Genomic_DNA"/>
</dbReference>
<dbReference type="Proteomes" id="UP001447188">
    <property type="component" value="Unassembled WGS sequence"/>
</dbReference>
<gene>
    <name evidence="9" type="ORF">Q9L58_006431</name>
</gene>
<protein>
    <recommendedName>
        <fullName evidence="8">Xylanolytic transcriptional activator regulatory domain-containing protein</fullName>
    </recommendedName>
</protein>
<dbReference type="Pfam" id="PF04082">
    <property type="entry name" value="Fungal_trans"/>
    <property type="match status" value="1"/>
</dbReference>
<evidence type="ECO:0000256" key="6">
    <source>
        <dbReference type="ARBA" id="ARBA00023242"/>
    </source>
</evidence>
<organism evidence="9 10">
    <name type="scientific">Discina gigas</name>
    <dbReference type="NCBI Taxonomy" id="1032678"/>
    <lineage>
        <taxon>Eukaryota</taxon>
        <taxon>Fungi</taxon>
        <taxon>Dikarya</taxon>
        <taxon>Ascomycota</taxon>
        <taxon>Pezizomycotina</taxon>
        <taxon>Pezizomycetes</taxon>
        <taxon>Pezizales</taxon>
        <taxon>Discinaceae</taxon>
        <taxon>Discina</taxon>
    </lineage>
</organism>
<feature type="domain" description="Xylanolytic transcriptional activator regulatory" evidence="8">
    <location>
        <begin position="10"/>
        <end position="133"/>
    </location>
</feature>
<dbReference type="PANTHER" id="PTHR40626">
    <property type="entry name" value="MIP31509P"/>
    <property type="match status" value="1"/>
</dbReference>
<sequence>MKRPILTVIRVALLFFYWDVQQATIFGRDMCQTAFDLRVHLPCEEFLWNADSSHEWVGYLDGQMEHSYFLETLRIFLDPKRQLPVLSPLSSMFVLHGLISVGFDLHRRSSPIGPSPEETSAKQARLLRAYEKWATYYDINVSPHLSQVCNNQNMVMYHSAYITLHTNIHNLITIAGDSRIFKRNSERSDYYRAKMELQQWAGSPAAQLATWHAVQILVRSLSRTQLYLDHFHVPWSMYVATLVCWVYGQLSSPTAAGPGGVPQISEEEVIWDAHQDMRVYLQQMSTDSWEDLTHARGQRRTNGLLTVVRSTMEGFRWGLIQESVEVLKRLNPSRTVKGA</sequence>
<evidence type="ECO:0000256" key="5">
    <source>
        <dbReference type="ARBA" id="ARBA00022833"/>
    </source>
</evidence>
<dbReference type="InterPro" id="IPR051059">
    <property type="entry name" value="VerF-like"/>
</dbReference>
<reference evidence="9 10" key="1">
    <citation type="submission" date="2024-02" db="EMBL/GenBank/DDBJ databases">
        <title>Discinaceae phylogenomics.</title>
        <authorList>
            <person name="Dirks A.C."/>
            <person name="James T.Y."/>
        </authorList>
    </citation>
    <scope>NUCLEOTIDE SEQUENCE [LARGE SCALE GENOMIC DNA]</scope>
    <source>
        <strain evidence="9 10">ACD0624</strain>
    </source>
</reference>
<evidence type="ECO:0000259" key="8">
    <source>
        <dbReference type="Pfam" id="PF04082"/>
    </source>
</evidence>
<evidence type="ECO:0000313" key="9">
    <source>
        <dbReference type="EMBL" id="KAL0634638.1"/>
    </source>
</evidence>
<accession>A0ABR3GFJ0</accession>
<evidence type="ECO:0000256" key="1">
    <source>
        <dbReference type="ARBA" id="ARBA00004123"/>
    </source>
</evidence>
<evidence type="ECO:0000313" key="10">
    <source>
        <dbReference type="Proteomes" id="UP001447188"/>
    </source>
</evidence>
<dbReference type="InterPro" id="IPR007219">
    <property type="entry name" value="XnlR_reg_dom"/>
</dbReference>